<feature type="compositionally biased region" description="Polar residues" evidence="7">
    <location>
        <begin position="30"/>
        <end position="48"/>
    </location>
</feature>
<dbReference type="SUPFAM" id="SSF50249">
    <property type="entry name" value="Nucleic acid-binding proteins"/>
    <property type="match status" value="2"/>
</dbReference>
<sequence>MSDADVRSTLTPKKSKHKYRMKKKAENEQENSAEYSGSAGPSLTVQELTESKPTKKKIQSKTPGETKTSDDQIEIDNKTMEVKKHSRKKGKTKGTTSDSISSDTIVDSVLEVDTVALSFQDSNVEEKKPAKASHVNGGKKSKKSQKDELKSDNDVVVTSSSKSDNENLKNTPRKDSKRNKKKKAKNNVFSDAKPKNVTLEESVDITSSKSENEKKSPRKLMGNEKKSPKQASGKNGTKKTKNEIIPDTMESKQNAIAMNHNNITLVKSNNAKKPSNSNPDYIAHISAKEAAKGLADGKYLQGTLRISKLNRHDGFITIDGLDVDINIKSITDQNRAVDGDEVVVEILPQEQWKSIERKLKEVSSAPISIVPSLLWNPLVEPTTPKKVELVKNTLYETLTELQRHIKSEELQPTAKVVHIAKKVDRVYIGTIRPAENAALFDAKDPRLPCAIRIPLNEMPREYKADPETYAKTMLCIIKLGKWSAAHRAPQGIFVETTGLMGTITPEINAILAAADLREHMLPFSKAVESSLPSPSWSISAKEIAKRRDLRDWTIFSIDPWNARDLDDAMSIRPVSDDIFEIGVHIADVSHFVTEDSLVDLEAKERCTSVYLVNQVLPMLPRLLCESLCSLQPYTDRLAFSVIWHMHSNGMFVKDAPVWYGKTIIRSVCQLDYGTAQKLIEKPLKDASYSDKEWPLERRPKDVSLEQEIHRNVKELWTVGMARRKVRFESGSVSLQNTKLSFILDPKTGNPVSVSSYPIRDSNRLIEEFMLVANYLVAQKLLMATENSAVLRFHPPPDSKLWRRAWESLEKMGIVCDPEVKLSTWLDSVLKTRGELVYTFVMHVLTKPMQSAQYSITEDLTEDDRHFALNIPYYTHFTSPIRRYADVLVHRLLQASLEHEKVNLSPLVVDRCNVQKYNAKVAQQECDKLFLAMYLVEYPCEDTAIVLHVGVKFFTVLLVKFGFEQRLYLDKLGLTGKMDEVAGQLILHKDEKSLQIRPMSTVTLHLSASAQPINLVFSLVL</sequence>
<feature type="compositionally biased region" description="Low complexity" evidence="7">
    <location>
        <begin position="93"/>
        <end position="105"/>
    </location>
</feature>
<dbReference type="InterPro" id="IPR033771">
    <property type="entry name" value="Rrp44_CSD1"/>
</dbReference>
<dbReference type="GO" id="GO:0000175">
    <property type="term" value="F:3'-5'-RNA exonuclease activity"/>
    <property type="evidence" value="ECO:0007669"/>
    <property type="project" value="TreeGrafter"/>
</dbReference>
<evidence type="ECO:0000256" key="1">
    <source>
        <dbReference type="ARBA" id="ARBA00005785"/>
    </source>
</evidence>
<feature type="compositionally biased region" description="Basic and acidic residues" evidence="7">
    <location>
        <begin position="144"/>
        <end position="153"/>
    </location>
</feature>
<evidence type="ECO:0000256" key="2">
    <source>
        <dbReference type="ARBA" id="ARBA00022722"/>
    </source>
</evidence>
<gene>
    <name evidence="9" type="ORF">THRCLA_03825</name>
</gene>
<keyword evidence="3" id="KW-0378">Hydrolase</keyword>
<dbReference type="GO" id="GO:0003723">
    <property type="term" value="F:RNA binding"/>
    <property type="evidence" value="ECO:0007669"/>
    <property type="project" value="UniProtKB-KW"/>
</dbReference>
<dbReference type="PROSITE" id="PS01175">
    <property type="entry name" value="RIBONUCLEASE_II"/>
    <property type="match status" value="1"/>
</dbReference>
<evidence type="ECO:0000256" key="3">
    <source>
        <dbReference type="ARBA" id="ARBA00022801"/>
    </source>
</evidence>
<evidence type="ECO:0000256" key="4">
    <source>
        <dbReference type="ARBA" id="ARBA00022839"/>
    </source>
</evidence>
<name>A0A1W0A0S2_9STRA</name>
<proteinExistence type="inferred from homology"/>
<dbReference type="Proteomes" id="UP000243217">
    <property type="component" value="Unassembled WGS sequence"/>
</dbReference>
<dbReference type="Pfam" id="PF17216">
    <property type="entry name" value="Rrp44_CSD1"/>
    <property type="match status" value="1"/>
</dbReference>
<feature type="compositionally biased region" description="Basic residues" evidence="7">
    <location>
        <begin position="13"/>
        <end position="23"/>
    </location>
</feature>
<feature type="domain" description="RNB" evidence="8">
    <location>
        <begin position="546"/>
        <end position="898"/>
    </location>
</feature>
<dbReference type="InterPro" id="IPR022966">
    <property type="entry name" value="RNase_II/R_CS"/>
</dbReference>
<organism evidence="9 10">
    <name type="scientific">Thraustotheca clavata</name>
    <dbReference type="NCBI Taxonomy" id="74557"/>
    <lineage>
        <taxon>Eukaryota</taxon>
        <taxon>Sar</taxon>
        <taxon>Stramenopiles</taxon>
        <taxon>Oomycota</taxon>
        <taxon>Saprolegniomycetes</taxon>
        <taxon>Saprolegniales</taxon>
        <taxon>Achlyaceae</taxon>
        <taxon>Thraustotheca</taxon>
    </lineage>
</organism>
<feature type="compositionally biased region" description="Basic and acidic residues" evidence="7">
    <location>
        <begin position="210"/>
        <end position="227"/>
    </location>
</feature>
<protein>
    <recommendedName>
        <fullName evidence="8">RNB domain-containing protein</fullName>
    </recommendedName>
</protein>
<evidence type="ECO:0000256" key="5">
    <source>
        <dbReference type="ARBA" id="ARBA00022884"/>
    </source>
</evidence>
<evidence type="ECO:0000313" key="10">
    <source>
        <dbReference type="Proteomes" id="UP000243217"/>
    </source>
</evidence>
<comment type="similarity">
    <text evidence="1 6">Belongs to the RNR ribonuclease family.</text>
</comment>
<dbReference type="Gene3D" id="2.40.50.700">
    <property type="match status" value="1"/>
</dbReference>
<dbReference type="OrthoDB" id="372421at2759"/>
<dbReference type="PANTHER" id="PTHR23355">
    <property type="entry name" value="RIBONUCLEASE"/>
    <property type="match status" value="1"/>
</dbReference>
<keyword evidence="10" id="KW-1185">Reference proteome</keyword>
<dbReference type="EMBL" id="JNBS01000732">
    <property type="protein sequence ID" value="OQS03892.1"/>
    <property type="molecule type" value="Genomic_DNA"/>
</dbReference>
<dbReference type="Pfam" id="PF00773">
    <property type="entry name" value="RNB"/>
    <property type="match status" value="1"/>
</dbReference>
<keyword evidence="5" id="KW-0694">RNA-binding</keyword>
<dbReference type="GO" id="GO:0006402">
    <property type="term" value="P:mRNA catabolic process"/>
    <property type="evidence" value="ECO:0007669"/>
    <property type="project" value="TreeGrafter"/>
</dbReference>
<evidence type="ECO:0000256" key="6">
    <source>
        <dbReference type="RuleBase" id="RU003901"/>
    </source>
</evidence>
<accession>A0A1W0A0S2</accession>
<keyword evidence="4" id="KW-0269">Exonuclease</keyword>
<dbReference type="SMART" id="SM00955">
    <property type="entry name" value="RNB"/>
    <property type="match status" value="1"/>
</dbReference>
<feature type="compositionally biased region" description="Basic and acidic residues" evidence="7">
    <location>
        <begin position="67"/>
        <end position="83"/>
    </location>
</feature>
<keyword evidence="2" id="KW-0540">Nuclease</keyword>
<evidence type="ECO:0000313" key="9">
    <source>
        <dbReference type="EMBL" id="OQS03892.1"/>
    </source>
</evidence>
<dbReference type="STRING" id="74557.A0A1W0A0S2"/>
<evidence type="ECO:0000256" key="7">
    <source>
        <dbReference type="SAM" id="MobiDB-lite"/>
    </source>
</evidence>
<feature type="region of interest" description="Disordered" evidence="7">
    <location>
        <begin position="1"/>
        <end position="107"/>
    </location>
</feature>
<feature type="region of interest" description="Disordered" evidence="7">
    <location>
        <begin position="121"/>
        <end position="246"/>
    </location>
</feature>
<reference evidence="9 10" key="1">
    <citation type="journal article" date="2014" name="Genome Biol. Evol.">
        <title>The secreted proteins of Achlya hypogyna and Thraustotheca clavata identify the ancestral oomycete secretome and reveal gene acquisitions by horizontal gene transfer.</title>
        <authorList>
            <person name="Misner I."/>
            <person name="Blouin N."/>
            <person name="Leonard G."/>
            <person name="Richards T.A."/>
            <person name="Lane C.E."/>
        </authorList>
    </citation>
    <scope>NUCLEOTIDE SEQUENCE [LARGE SCALE GENOMIC DNA]</scope>
    <source>
        <strain evidence="9 10">ATCC 34112</strain>
    </source>
</reference>
<dbReference type="InterPro" id="IPR050180">
    <property type="entry name" value="RNR_Ribonuclease"/>
</dbReference>
<dbReference type="InterPro" id="IPR001900">
    <property type="entry name" value="RNase_II/R"/>
</dbReference>
<dbReference type="InterPro" id="IPR012340">
    <property type="entry name" value="NA-bd_OB-fold"/>
</dbReference>
<evidence type="ECO:0000259" key="8">
    <source>
        <dbReference type="SMART" id="SM00955"/>
    </source>
</evidence>
<feature type="compositionally biased region" description="Basic residues" evidence="7">
    <location>
        <begin position="175"/>
        <end position="185"/>
    </location>
</feature>
<dbReference type="PANTHER" id="PTHR23355:SF9">
    <property type="entry name" value="DIS3-LIKE EXONUCLEASE 2"/>
    <property type="match status" value="1"/>
</dbReference>
<dbReference type="InterPro" id="IPR041505">
    <property type="entry name" value="Dis3_CSD2"/>
</dbReference>
<dbReference type="Gene3D" id="2.40.50.690">
    <property type="match status" value="1"/>
</dbReference>
<dbReference type="AlphaFoldDB" id="A0A1W0A0S2"/>
<dbReference type="Pfam" id="PF17849">
    <property type="entry name" value="OB_Dis3"/>
    <property type="match status" value="1"/>
</dbReference>
<comment type="caution">
    <text evidence="9">The sequence shown here is derived from an EMBL/GenBank/DDBJ whole genome shotgun (WGS) entry which is preliminary data.</text>
</comment>
<dbReference type="GO" id="GO:0000932">
    <property type="term" value="C:P-body"/>
    <property type="evidence" value="ECO:0007669"/>
    <property type="project" value="TreeGrafter"/>
</dbReference>